<reference evidence="8" key="3">
    <citation type="submission" date="2018-07" db="EMBL/GenBank/DDBJ databases">
        <title>WGS assembly of Glycine max.</title>
        <authorList>
            <person name="Schmutz J."/>
            <person name="Cannon S."/>
            <person name="Schlueter J."/>
            <person name="Ma J."/>
            <person name="Mitros T."/>
            <person name="Nelson W."/>
            <person name="Hyten D."/>
            <person name="Song Q."/>
            <person name="Thelen J."/>
            <person name="Cheng J."/>
            <person name="Xu D."/>
            <person name="Hellsten U."/>
            <person name="May G."/>
            <person name="Yu Y."/>
            <person name="Sakurai T."/>
            <person name="Umezawa T."/>
            <person name="Bhattacharyya M."/>
            <person name="Sandhu D."/>
            <person name="Valliyodan B."/>
            <person name="Lindquist E."/>
            <person name="Peto M."/>
            <person name="Grant D."/>
            <person name="Shu S."/>
            <person name="Goodstein D."/>
            <person name="Barry K."/>
            <person name="Futrell-Griggs M."/>
            <person name="Abernathy B."/>
            <person name="Du J."/>
            <person name="Tian Z."/>
            <person name="Zhu L."/>
            <person name="Gill N."/>
            <person name="Joshi T."/>
            <person name="Libault M."/>
            <person name="Sethuraman A."/>
            <person name="Zhang X."/>
            <person name="Shinozaki K."/>
            <person name="Nguyen H."/>
            <person name="Wing R."/>
            <person name="Cregan P."/>
            <person name="Specht J."/>
            <person name="Grimwood J."/>
            <person name="Rokhsar D."/>
            <person name="Stacey G."/>
            <person name="Shoemaker R."/>
            <person name="Jackson S."/>
        </authorList>
    </citation>
    <scope>NUCLEOTIDE SEQUENCE</scope>
    <source>
        <tissue evidence="8">Callus</tissue>
    </source>
</reference>
<dbReference type="PANTHER" id="PTHR44042:SF15">
    <property type="entry name" value="DUPLICATED HOMEODOMAIN-LIKE SUPERFAMILY PROTEIN"/>
    <property type="match status" value="1"/>
</dbReference>
<keyword evidence="4" id="KW-0539">Nucleus</keyword>
<sequence length="143" mass="16966">MRWTEEEHMSFLYGLEICGEENWKDISQLFVLSKNPTQVASHAQKYFQHKNTPKKVRKRRSIHDTTSEEDIDMIVTSHINQYNWVPPPTFAVQPHEMQQTKHIQQFDSYNPSHQMGGFKNFNEGHHLNELDLVVKPFIHNMPH</sequence>
<dbReference type="InParanoid" id="K7MQG5"/>
<dbReference type="HOGENOM" id="CLU_1809672_0_0_1"/>
<keyword evidence="3" id="KW-0804">Transcription</keyword>
<evidence type="ECO:0000259" key="5">
    <source>
        <dbReference type="PROSITE" id="PS50090"/>
    </source>
</evidence>
<dbReference type="Gramene" id="KRG98456">
    <property type="protein sequence ID" value="KRG98456"/>
    <property type="gene ID" value="GLYMA_18G075100"/>
</dbReference>
<dbReference type="PaxDb" id="3847-GLYMA18G08331.1"/>
<keyword evidence="10" id="KW-1185">Reference proteome</keyword>
<dbReference type="GO" id="GO:0009739">
    <property type="term" value="P:response to gibberellin"/>
    <property type="evidence" value="ECO:0000318"/>
    <property type="project" value="GO_Central"/>
</dbReference>
<dbReference type="AlphaFoldDB" id="K7MQG5"/>
<evidence type="ECO:0000259" key="7">
    <source>
        <dbReference type="PROSITE" id="PS51294"/>
    </source>
</evidence>
<evidence type="ECO:0000313" key="10">
    <source>
        <dbReference type="Proteomes" id="UP000008827"/>
    </source>
</evidence>
<dbReference type="Gene3D" id="1.10.10.60">
    <property type="entry name" value="Homeodomain-like"/>
    <property type="match status" value="1"/>
</dbReference>
<evidence type="ECO:0000313" key="8">
    <source>
        <dbReference type="EMBL" id="KRG98456.1"/>
    </source>
</evidence>
<evidence type="ECO:0000259" key="6">
    <source>
        <dbReference type="PROSITE" id="PS51293"/>
    </source>
</evidence>
<keyword evidence="2" id="KW-0805">Transcription regulation</keyword>
<dbReference type="EMBL" id="CM000851">
    <property type="protein sequence ID" value="KRG98456.1"/>
    <property type="molecule type" value="Genomic_DNA"/>
</dbReference>
<dbReference type="Proteomes" id="UP000008827">
    <property type="component" value="Chromosome 18"/>
</dbReference>
<proteinExistence type="predicted"/>
<dbReference type="SMR" id="K7MQG5"/>
<evidence type="ECO:0000256" key="1">
    <source>
        <dbReference type="ARBA" id="ARBA00004123"/>
    </source>
</evidence>
<dbReference type="EnsemblPlants" id="KRG98456">
    <property type="protein sequence ID" value="KRG98456"/>
    <property type="gene ID" value="GLYMA_18G075100"/>
</dbReference>
<dbReference type="PANTHER" id="PTHR44042">
    <property type="entry name" value="DUPLICATED HOMEODOMAIN-LIKE SUPERFAMILY PROTEIN-RELATED"/>
    <property type="match status" value="1"/>
</dbReference>
<feature type="domain" description="Myb-like" evidence="5">
    <location>
        <begin position="1"/>
        <end position="47"/>
    </location>
</feature>
<protein>
    <submittedName>
        <fullName evidence="8 9">Uncharacterized protein</fullName>
    </submittedName>
</protein>
<dbReference type="InterPro" id="IPR001005">
    <property type="entry name" value="SANT/Myb"/>
</dbReference>
<dbReference type="InterPro" id="IPR017930">
    <property type="entry name" value="Myb_dom"/>
</dbReference>
<dbReference type="InterPro" id="IPR006447">
    <property type="entry name" value="Myb_dom_plants"/>
</dbReference>
<dbReference type="PROSITE" id="PS50090">
    <property type="entry name" value="MYB_LIKE"/>
    <property type="match status" value="1"/>
</dbReference>
<dbReference type="GO" id="GO:0009751">
    <property type="term" value="P:response to salicylic acid"/>
    <property type="evidence" value="ECO:0000318"/>
    <property type="project" value="GO_Central"/>
</dbReference>
<dbReference type="InterPro" id="IPR009057">
    <property type="entry name" value="Homeodomain-like_sf"/>
</dbReference>
<evidence type="ECO:0000256" key="3">
    <source>
        <dbReference type="ARBA" id="ARBA00023163"/>
    </source>
</evidence>
<gene>
    <name evidence="8" type="ORF">GLYMA_18G075100</name>
</gene>
<comment type="subcellular location">
    <subcellularLocation>
        <location evidence="1">Nucleus</location>
    </subcellularLocation>
</comment>
<organism evidence="9">
    <name type="scientific">Glycine max</name>
    <name type="common">Soybean</name>
    <name type="synonym">Glycine hispida</name>
    <dbReference type="NCBI Taxonomy" id="3847"/>
    <lineage>
        <taxon>Eukaryota</taxon>
        <taxon>Viridiplantae</taxon>
        <taxon>Streptophyta</taxon>
        <taxon>Embryophyta</taxon>
        <taxon>Tracheophyta</taxon>
        <taxon>Spermatophyta</taxon>
        <taxon>Magnoliopsida</taxon>
        <taxon>eudicotyledons</taxon>
        <taxon>Gunneridae</taxon>
        <taxon>Pentapetalae</taxon>
        <taxon>rosids</taxon>
        <taxon>fabids</taxon>
        <taxon>Fabales</taxon>
        <taxon>Fabaceae</taxon>
        <taxon>Papilionoideae</taxon>
        <taxon>50 kb inversion clade</taxon>
        <taxon>NPAAA clade</taxon>
        <taxon>indigoferoid/millettioid clade</taxon>
        <taxon>Phaseoleae</taxon>
        <taxon>Glycine</taxon>
        <taxon>Glycine subgen. Soja</taxon>
    </lineage>
</organism>
<feature type="domain" description="SANT" evidence="6">
    <location>
        <begin position="1"/>
        <end position="51"/>
    </location>
</feature>
<dbReference type="SUPFAM" id="SSF46689">
    <property type="entry name" value="Homeodomain-like"/>
    <property type="match status" value="1"/>
</dbReference>
<dbReference type="CDD" id="cd00167">
    <property type="entry name" value="SANT"/>
    <property type="match status" value="1"/>
</dbReference>
<dbReference type="OrthoDB" id="1434370at2759"/>
<dbReference type="PROSITE" id="PS51294">
    <property type="entry name" value="HTH_MYB"/>
    <property type="match status" value="1"/>
</dbReference>
<dbReference type="PROSITE" id="PS51293">
    <property type="entry name" value="SANT"/>
    <property type="match status" value="1"/>
</dbReference>
<evidence type="ECO:0000256" key="2">
    <source>
        <dbReference type="ARBA" id="ARBA00023015"/>
    </source>
</evidence>
<name>K7MQG5_SOYBN</name>
<evidence type="ECO:0000313" key="9">
    <source>
        <dbReference type="EnsemblPlants" id="KRG98456"/>
    </source>
</evidence>
<feature type="domain" description="HTH myb-type" evidence="7">
    <location>
        <begin position="1"/>
        <end position="51"/>
    </location>
</feature>
<accession>K7MQG5</accession>
<dbReference type="OMA" id="MIVTSHI"/>
<dbReference type="InterPro" id="IPR017884">
    <property type="entry name" value="SANT_dom"/>
</dbReference>
<dbReference type="Pfam" id="PF00249">
    <property type="entry name" value="Myb_DNA-binding"/>
    <property type="match status" value="1"/>
</dbReference>
<dbReference type="NCBIfam" id="TIGR01557">
    <property type="entry name" value="myb_SHAQKYF"/>
    <property type="match status" value="1"/>
</dbReference>
<reference evidence="9" key="2">
    <citation type="submission" date="2018-02" db="UniProtKB">
        <authorList>
            <consortium name="EnsemblPlants"/>
        </authorList>
    </citation>
    <scope>IDENTIFICATION</scope>
    <source>
        <strain evidence="9">Williams 82</strain>
    </source>
</reference>
<dbReference type="GO" id="GO:0003677">
    <property type="term" value="F:DNA binding"/>
    <property type="evidence" value="ECO:0007669"/>
    <property type="project" value="InterPro"/>
</dbReference>
<dbReference type="STRING" id="3847.K7MQG5"/>
<dbReference type="eggNOG" id="KOG0724">
    <property type="taxonomic scope" value="Eukaryota"/>
</dbReference>
<evidence type="ECO:0000256" key="4">
    <source>
        <dbReference type="ARBA" id="ARBA00023242"/>
    </source>
</evidence>
<reference evidence="8 9" key="1">
    <citation type="journal article" date="2010" name="Nature">
        <title>Genome sequence of the palaeopolyploid soybean.</title>
        <authorList>
            <person name="Schmutz J."/>
            <person name="Cannon S.B."/>
            <person name="Schlueter J."/>
            <person name="Ma J."/>
            <person name="Mitros T."/>
            <person name="Nelson W."/>
            <person name="Hyten D.L."/>
            <person name="Song Q."/>
            <person name="Thelen J.J."/>
            <person name="Cheng J."/>
            <person name="Xu D."/>
            <person name="Hellsten U."/>
            <person name="May G.D."/>
            <person name="Yu Y."/>
            <person name="Sakurai T."/>
            <person name="Umezawa T."/>
            <person name="Bhattacharyya M.K."/>
            <person name="Sandhu D."/>
            <person name="Valliyodan B."/>
            <person name="Lindquist E."/>
            <person name="Peto M."/>
            <person name="Grant D."/>
            <person name="Shu S."/>
            <person name="Goodstein D."/>
            <person name="Barry K."/>
            <person name="Futrell-Griggs M."/>
            <person name="Abernathy B."/>
            <person name="Du J."/>
            <person name="Tian Z."/>
            <person name="Zhu L."/>
            <person name="Gill N."/>
            <person name="Joshi T."/>
            <person name="Libault M."/>
            <person name="Sethuraman A."/>
            <person name="Zhang X.-C."/>
            <person name="Shinozaki K."/>
            <person name="Nguyen H.T."/>
            <person name="Wing R.A."/>
            <person name="Cregan P."/>
            <person name="Specht J."/>
            <person name="Grimwood J."/>
            <person name="Rokhsar D."/>
            <person name="Stacey G."/>
            <person name="Shoemaker R.C."/>
            <person name="Jackson S.A."/>
        </authorList>
    </citation>
    <scope>NUCLEOTIDE SEQUENCE [LARGE SCALE GENOMIC DNA]</scope>
    <source>
        <strain evidence="9">cv. Williams 82</strain>
        <tissue evidence="8">Callus</tissue>
    </source>
</reference>
<dbReference type="GO" id="GO:0005634">
    <property type="term" value="C:nucleus"/>
    <property type="evidence" value="ECO:0007669"/>
    <property type="project" value="UniProtKB-SubCell"/>
</dbReference>